<reference evidence="1" key="1">
    <citation type="submission" date="2021-03" db="EMBL/GenBank/DDBJ databases">
        <authorList>
            <consortium name="DOE Joint Genome Institute"/>
            <person name="Ahrendt S."/>
            <person name="Looney B.P."/>
            <person name="Miyauchi S."/>
            <person name="Morin E."/>
            <person name="Drula E."/>
            <person name="Courty P.E."/>
            <person name="Chicoki N."/>
            <person name="Fauchery L."/>
            <person name="Kohler A."/>
            <person name="Kuo A."/>
            <person name="Labutti K."/>
            <person name="Pangilinan J."/>
            <person name="Lipzen A."/>
            <person name="Riley R."/>
            <person name="Andreopoulos W."/>
            <person name="He G."/>
            <person name="Johnson J."/>
            <person name="Barry K.W."/>
            <person name="Grigoriev I.V."/>
            <person name="Nagy L."/>
            <person name="Hibbett D."/>
            <person name="Henrissat B."/>
            <person name="Matheny P.B."/>
            <person name="Labbe J."/>
            <person name="Martin F."/>
        </authorList>
    </citation>
    <scope>NUCLEOTIDE SEQUENCE</scope>
    <source>
        <strain evidence="1">HHB10654</strain>
    </source>
</reference>
<evidence type="ECO:0000313" key="2">
    <source>
        <dbReference type="Proteomes" id="UP000814140"/>
    </source>
</evidence>
<gene>
    <name evidence="1" type="ORF">BV25DRAFT_1921447</name>
</gene>
<dbReference type="Proteomes" id="UP000814140">
    <property type="component" value="Unassembled WGS sequence"/>
</dbReference>
<keyword evidence="2" id="KW-1185">Reference proteome</keyword>
<dbReference type="EMBL" id="MU277276">
    <property type="protein sequence ID" value="KAI0055905.1"/>
    <property type="molecule type" value="Genomic_DNA"/>
</dbReference>
<name>A0ACB8SIZ2_9AGAM</name>
<proteinExistence type="predicted"/>
<accession>A0ACB8SIZ2</accession>
<comment type="caution">
    <text evidence="1">The sequence shown here is derived from an EMBL/GenBank/DDBJ whole genome shotgun (WGS) entry which is preliminary data.</text>
</comment>
<organism evidence="1 2">
    <name type="scientific">Artomyces pyxidatus</name>
    <dbReference type="NCBI Taxonomy" id="48021"/>
    <lineage>
        <taxon>Eukaryota</taxon>
        <taxon>Fungi</taxon>
        <taxon>Dikarya</taxon>
        <taxon>Basidiomycota</taxon>
        <taxon>Agaricomycotina</taxon>
        <taxon>Agaricomycetes</taxon>
        <taxon>Russulales</taxon>
        <taxon>Auriscalpiaceae</taxon>
        <taxon>Artomyces</taxon>
    </lineage>
</organism>
<protein>
    <submittedName>
        <fullName evidence="1">Uncharacterized protein</fullName>
    </submittedName>
</protein>
<reference evidence="1" key="2">
    <citation type="journal article" date="2022" name="New Phytol.">
        <title>Evolutionary transition to the ectomycorrhizal habit in the genomes of a hyperdiverse lineage of mushroom-forming fungi.</title>
        <authorList>
            <person name="Looney B."/>
            <person name="Miyauchi S."/>
            <person name="Morin E."/>
            <person name="Drula E."/>
            <person name="Courty P.E."/>
            <person name="Kohler A."/>
            <person name="Kuo A."/>
            <person name="LaButti K."/>
            <person name="Pangilinan J."/>
            <person name="Lipzen A."/>
            <person name="Riley R."/>
            <person name="Andreopoulos W."/>
            <person name="He G."/>
            <person name="Johnson J."/>
            <person name="Nolan M."/>
            <person name="Tritt A."/>
            <person name="Barry K.W."/>
            <person name="Grigoriev I.V."/>
            <person name="Nagy L.G."/>
            <person name="Hibbett D."/>
            <person name="Henrissat B."/>
            <person name="Matheny P.B."/>
            <person name="Labbe J."/>
            <person name="Martin F.M."/>
        </authorList>
    </citation>
    <scope>NUCLEOTIDE SEQUENCE</scope>
    <source>
        <strain evidence="1">HHB10654</strain>
    </source>
</reference>
<evidence type="ECO:0000313" key="1">
    <source>
        <dbReference type="EMBL" id="KAI0055905.1"/>
    </source>
</evidence>
<sequence>MSASTSPSSHASGSSPSNKRKRTGDDLSNDNAEASNSSSKVKIVQSRTLWLPDGNIIVRASSRATHPTRTFHMYKVHKFILAMHCAAFAALFEGPQMPFEDASEKHDGVPVMDLPDSPHDVGNFLKALYFPQTQLHAHISNPFVEGVFFVFHDSYSGILRLAVKYDASRIRDLVKDVLVMEWPSRIEDWDALQDTLSKEEAERETVAPLYPNPGRAIRLGTDCNVPEVLPCAFYDLTRIFDHFYPNCENGPETRRMDTSALRPDELRQLLRGRAAMRGWLLQNLEDVEAPSTNECDSHSYTIESWIQARRAEDTFSSDPLKWLRDTIGECDDLPLDTLCGNCSEFLKGHLYYLRWTLWVMLPAFFKLKNIVAAGWGEEE</sequence>